<keyword evidence="6" id="KW-0964">Secreted</keyword>
<dbReference type="GO" id="GO:0002544">
    <property type="term" value="P:chronic inflammatory response"/>
    <property type="evidence" value="ECO:0007669"/>
    <property type="project" value="TreeGrafter"/>
</dbReference>
<dbReference type="GO" id="GO:0048306">
    <property type="term" value="F:calcium-dependent protein binding"/>
    <property type="evidence" value="ECO:0007669"/>
    <property type="project" value="TreeGrafter"/>
</dbReference>
<dbReference type="SUPFAM" id="SSF47473">
    <property type="entry name" value="EF-hand"/>
    <property type="match status" value="1"/>
</dbReference>
<dbReference type="GO" id="GO:0005634">
    <property type="term" value="C:nucleus"/>
    <property type="evidence" value="ECO:0007669"/>
    <property type="project" value="TreeGrafter"/>
</dbReference>
<dbReference type="GO" id="GO:0014002">
    <property type="term" value="P:astrocyte development"/>
    <property type="evidence" value="ECO:0007669"/>
    <property type="project" value="TreeGrafter"/>
</dbReference>
<keyword evidence="11" id="KW-0106">Calcium</keyword>
<dbReference type="PANTHER" id="PTHR11639:SF79">
    <property type="entry name" value="PROTEIN S100-A9"/>
    <property type="match status" value="1"/>
</dbReference>
<protein>
    <recommendedName>
        <fullName evidence="14">EF-hand domain-containing protein</fullName>
    </recommendedName>
</protein>
<feature type="domain" description="EF-hand" evidence="14">
    <location>
        <begin position="50"/>
        <end position="85"/>
    </location>
</feature>
<keyword evidence="4" id="KW-1003">Cell membrane</keyword>
<dbReference type="PANTHER" id="PTHR11639">
    <property type="entry name" value="S100 CALCIUM-BINDING PROTEIN"/>
    <property type="match status" value="1"/>
</dbReference>
<evidence type="ECO:0000256" key="8">
    <source>
        <dbReference type="ARBA" id="ARBA00022723"/>
    </source>
</evidence>
<evidence type="ECO:0000256" key="7">
    <source>
        <dbReference type="ARBA" id="ARBA00022553"/>
    </source>
</evidence>
<sequence>MSQMEQAMETIVKTFHQHSGKKGDPDTLSRDEFKQLVKEDMSNILKKEKKDEKAMNHMMEDFDMNKNGYIDFDEFVALLAKILIKNHKEIYKNASLVTGHGNGT</sequence>
<dbReference type="Pfam" id="PF00036">
    <property type="entry name" value="EF-hand_1"/>
    <property type="match status" value="1"/>
</dbReference>
<dbReference type="GO" id="GO:0070488">
    <property type="term" value="P:neutrophil aggregation"/>
    <property type="evidence" value="ECO:0007669"/>
    <property type="project" value="TreeGrafter"/>
</dbReference>
<keyword evidence="5" id="KW-0963">Cytoplasm</keyword>
<evidence type="ECO:0000256" key="10">
    <source>
        <dbReference type="ARBA" id="ARBA00022833"/>
    </source>
</evidence>
<keyword evidence="10" id="KW-0862">Zinc</keyword>
<dbReference type="GO" id="GO:0002523">
    <property type="term" value="P:leukocyte migration involved in inflammatory response"/>
    <property type="evidence" value="ECO:0007669"/>
    <property type="project" value="TreeGrafter"/>
</dbReference>
<evidence type="ECO:0000256" key="9">
    <source>
        <dbReference type="ARBA" id="ARBA00022737"/>
    </source>
</evidence>
<gene>
    <name evidence="15" type="ORF">LTLLF_131535</name>
</gene>
<dbReference type="GO" id="GO:0045113">
    <property type="term" value="P:regulation of integrin biosynthetic process"/>
    <property type="evidence" value="ECO:0007669"/>
    <property type="project" value="TreeGrafter"/>
</dbReference>
<keyword evidence="9" id="KW-0677">Repeat</keyword>
<comment type="subcellular location">
    <subcellularLocation>
        <location evidence="1">Cell membrane</location>
    </subcellularLocation>
    <subcellularLocation>
        <location evidence="2">Cytoplasm</location>
    </subcellularLocation>
    <subcellularLocation>
        <location evidence="3">Secreted</location>
    </subcellularLocation>
</comment>
<evidence type="ECO:0000259" key="14">
    <source>
        <dbReference type="PROSITE" id="PS50222"/>
    </source>
</evidence>
<evidence type="ECO:0000256" key="13">
    <source>
        <dbReference type="SAM" id="MobiDB-lite"/>
    </source>
</evidence>
<evidence type="ECO:0000256" key="5">
    <source>
        <dbReference type="ARBA" id="ARBA00022490"/>
    </source>
</evidence>
<dbReference type="GO" id="GO:0035425">
    <property type="term" value="P:autocrine signaling"/>
    <property type="evidence" value="ECO:0007669"/>
    <property type="project" value="TreeGrafter"/>
</dbReference>
<organism evidence="15 16">
    <name type="scientific">Microtus ochrogaster</name>
    <name type="common">Prairie vole</name>
    <dbReference type="NCBI Taxonomy" id="79684"/>
    <lineage>
        <taxon>Eukaryota</taxon>
        <taxon>Metazoa</taxon>
        <taxon>Chordata</taxon>
        <taxon>Craniata</taxon>
        <taxon>Vertebrata</taxon>
        <taxon>Euteleostomi</taxon>
        <taxon>Mammalia</taxon>
        <taxon>Eutheria</taxon>
        <taxon>Euarchontoglires</taxon>
        <taxon>Glires</taxon>
        <taxon>Rodentia</taxon>
        <taxon>Myomorpha</taxon>
        <taxon>Muroidea</taxon>
        <taxon>Cricetidae</taxon>
        <taxon>Arvicolinae</taxon>
        <taxon>Microtus</taxon>
    </lineage>
</organism>
<proteinExistence type="predicted"/>
<evidence type="ECO:0000313" key="15">
    <source>
        <dbReference type="EMBL" id="KAH0515211.1"/>
    </source>
</evidence>
<dbReference type="GO" id="GO:0030593">
    <property type="term" value="P:neutrophil chemotaxis"/>
    <property type="evidence" value="ECO:0007669"/>
    <property type="project" value="TreeGrafter"/>
</dbReference>
<feature type="region of interest" description="Disordered" evidence="13">
    <location>
        <begin position="1"/>
        <end position="30"/>
    </location>
</feature>
<dbReference type="GO" id="GO:0032496">
    <property type="term" value="P:response to lipopolysaccharide"/>
    <property type="evidence" value="ECO:0007669"/>
    <property type="project" value="TreeGrafter"/>
</dbReference>
<name>A0A8J6KYQ7_MICOH</name>
<evidence type="ECO:0000256" key="1">
    <source>
        <dbReference type="ARBA" id="ARBA00004236"/>
    </source>
</evidence>
<keyword evidence="12" id="KW-0472">Membrane</keyword>
<dbReference type="SMART" id="SM00054">
    <property type="entry name" value="EFh"/>
    <property type="match status" value="1"/>
</dbReference>
<dbReference type="InterPro" id="IPR011992">
    <property type="entry name" value="EF-hand-dom_pair"/>
</dbReference>
<dbReference type="GO" id="GO:0061844">
    <property type="term" value="P:antimicrobial humoral immune response mediated by antimicrobial peptide"/>
    <property type="evidence" value="ECO:0007669"/>
    <property type="project" value="TreeGrafter"/>
</dbReference>
<dbReference type="GO" id="GO:0005737">
    <property type="term" value="C:cytoplasm"/>
    <property type="evidence" value="ECO:0007669"/>
    <property type="project" value="UniProtKB-SubCell"/>
</dbReference>
<dbReference type="Gene3D" id="1.10.238.10">
    <property type="entry name" value="EF-hand"/>
    <property type="match status" value="1"/>
</dbReference>
<accession>A0A8J6KYQ7</accession>
<dbReference type="AlphaFoldDB" id="A0A8J6KYQ7"/>
<dbReference type="Pfam" id="PF01023">
    <property type="entry name" value="S_100"/>
    <property type="match status" value="1"/>
</dbReference>
<dbReference type="GO" id="GO:0043542">
    <property type="term" value="P:endothelial cell migration"/>
    <property type="evidence" value="ECO:0007669"/>
    <property type="project" value="TreeGrafter"/>
</dbReference>
<keyword evidence="7" id="KW-0597">Phosphoprotein</keyword>
<dbReference type="GO" id="GO:0005509">
    <property type="term" value="F:calcium ion binding"/>
    <property type="evidence" value="ECO:0007669"/>
    <property type="project" value="InterPro"/>
</dbReference>
<keyword evidence="8" id="KW-0479">Metal-binding</keyword>
<evidence type="ECO:0000256" key="6">
    <source>
        <dbReference type="ARBA" id="ARBA00022525"/>
    </source>
</evidence>
<reference evidence="15" key="1">
    <citation type="submission" date="2020-03" db="EMBL/GenBank/DDBJ databases">
        <title>Studies in the Genomics of Life Span.</title>
        <authorList>
            <person name="Glass D."/>
        </authorList>
    </citation>
    <scope>NUCLEOTIDE SEQUENCE</scope>
    <source>
        <strain evidence="15">LTLLF</strain>
        <tissue evidence="15">Muscle</tissue>
    </source>
</reference>
<dbReference type="EMBL" id="JAATJU010020959">
    <property type="protein sequence ID" value="KAH0515211.1"/>
    <property type="molecule type" value="Genomic_DNA"/>
</dbReference>
<evidence type="ECO:0000256" key="3">
    <source>
        <dbReference type="ARBA" id="ARBA00004613"/>
    </source>
</evidence>
<dbReference type="PROSITE" id="PS00018">
    <property type="entry name" value="EF_HAND_1"/>
    <property type="match status" value="1"/>
</dbReference>
<evidence type="ECO:0000256" key="2">
    <source>
        <dbReference type="ARBA" id="ARBA00004496"/>
    </source>
</evidence>
<evidence type="ECO:0000256" key="4">
    <source>
        <dbReference type="ARBA" id="ARBA00022475"/>
    </source>
</evidence>
<evidence type="ECO:0000313" key="16">
    <source>
        <dbReference type="Proteomes" id="UP000710432"/>
    </source>
</evidence>
<dbReference type="SMART" id="SM01394">
    <property type="entry name" value="S_100"/>
    <property type="match status" value="1"/>
</dbReference>
<dbReference type="InterPro" id="IPR002048">
    <property type="entry name" value="EF_hand_dom"/>
</dbReference>
<evidence type="ECO:0000256" key="12">
    <source>
        <dbReference type="ARBA" id="ARBA00023136"/>
    </source>
</evidence>
<dbReference type="GO" id="GO:0070062">
    <property type="term" value="C:extracellular exosome"/>
    <property type="evidence" value="ECO:0007669"/>
    <property type="project" value="TreeGrafter"/>
</dbReference>
<dbReference type="InterPro" id="IPR018247">
    <property type="entry name" value="EF_Hand_1_Ca_BS"/>
</dbReference>
<dbReference type="GO" id="GO:0005886">
    <property type="term" value="C:plasma membrane"/>
    <property type="evidence" value="ECO:0007669"/>
    <property type="project" value="UniProtKB-SubCell"/>
</dbReference>
<dbReference type="InterPro" id="IPR013787">
    <property type="entry name" value="S100_Ca-bd_sub"/>
</dbReference>
<dbReference type="PROSITE" id="PS50222">
    <property type="entry name" value="EF_HAND_2"/>
    <property type="match status" value="1"/>
</dbReference>
<dbReference type="Proteomes" id="UP000710432">
    <property type="component" value="Unassembled WGS sequence"/>
</dbReference>
<feature type="compositionally biased region" description="Basic and acidic residues" evidence="13">
    <location>
        <begin position="21"/>
        <end position="30"/>
    </location>
</feature>
<comment type="caution">
    <text evidence="15">The sequence shown here is derived from an EMBL/GenBank/DDBJ whole genome shotgun (WGS) entry which is preliminary data.</text>
</comment>
<evidence type="ECO:0000256" key="11">
    <source>
        <dbReference type="ARBA" id="ARBA00022837"/>
    </source>
</evidence>